<organism evidence="10 11">
    <name type="scientific">Allacma fusca</name>
    <dbReference type="NCBI Taxonomy" id="39272"/>
    <lineage>
        <taxon>Eukaryota</taxon>
        <taxon>Metazoa</taxon>
        <taxon>Ecdysozoa</taxon>
        <taxon>Arthropoda</taxon>
        <taxon>Hexapoda</taxon>
        <taxon>Collembola</taxon>
        <taxon>Symphypleona</taxon>
        <taxon>Sminthuridae</taxon>
        <taxon>Allacma</taxon>
    </lineage>
</organism>
<keyword evidence="2 7" id="KW-0853">WD repeat</keyword>
<name>A0A8J2PBX5_9HEXA</name>
<keyword evidence="4" id="KW-0227">DNA damage</keyword>
<evidence type="ECO:0000256" key="4">
    <source>
        <dbReference type="ARBA" id="ARBA00022763"/>
    </source>
</evidence>
<dbReference type="PANTHER" id="PTHR15271">
    <property type="entry name" value="CHROMATIN ASSEMBLY FACTOR 1 SUBUNIT B"/>
    <property type="match status" value="1"/>
</dbReference>
<sequence>MKCVIPQITWNSCQQILSLDFDPSCKAEDGFYRLVTVGADSNLLIWHLTNPDTMKPELRCISELNRHQKAVNIVRFSPDGNFIASGDDDAYILIWRNDRTTPDEENWTVDKSLRKHLGDVTDLSWSNDSNFLLSSSVDSSAVCWDVKKGTSKYLWTDHSGYVHGVSYDPLGEWAATISIDRVLRIFDISNGKLKMRVNKYQDWVEKTQDQEDGILSDLNETVADDVEETKKPVCPLGSHIFLGDDVATFCRRLCFSPRGEFLIVPTGSMPAEKKTFVPDQCDSPGDPAKKKIKLKSTDKPLEDNNAVILFCRNDLSVPCAIIPTGTSYSVACRFNPVYFQRGGNSFTYSDDILNPVKKDDRRIYCSGKLQAQPEENPDVLLTTPYRIVYAVATNNTVMVGSTDRAEPLAVVRNIHFARLTDLAWSPDGRVLVTSSTDGYCSVISFDSNELGVPFKEEVTIPAPSNFPIPLKEVKVKEAKPKVSTVKKEKTPGTKKRNTNEKFKTPKSASATPDRSKGNKKIRTKPIKLLLEAQAAGSSENKNETKTKMDICTTKDEEVVSAIEPETKEVLNPYVRLERLSGIAKPSPTNPEETEVSDTENPLKSPAPIKFIPQKNTLDKWIIKKKETTEASRRERSASPEVIEIPVKKDRVENEGKGLKSTDEVEPMDIQEQPVEAIEAASKMQTLSQHKSICSTVAAPESSQSPKQKAPRRVALITLSTSTSIPPKCPEANSNKDDKSE</sequence>
<dbReference type="GO" id="GO:0006335">
    <property type="term" value="P:DNA replication-dependent chromatin assembly"/>
    <property type="evidence" value="ECO:0007669"/>
    <property type="project" value="InterPro"/>
</dbReference>
<protein>
    <recommendedName>
        <fullName evidence="9">CAF1B/HIR1 beta-propeller domain-containing protein</fullName>
    </recommendedName>
</protein>
<keyword evidence="5" id="KW-0234">DNA repair</keyword>
<feature type="repeat" description="WD" evidence="7">
    <location>
        <begin position="155"/>
        <end position="196"/>
    </location>
</feature>
<accession>A0A8J2PBX5</accession>
<evidence type="ECO:0000256" key="3">
    <source>
        <dbReference type="ARBA" id="ARBA00022737"/>
    </source>
</evidence>
<dbReference type="PANTHER" id="PTHR15271:SF4">
    <property type="entry name" value="CHROMATIN ASSEMBLY FACTOR 1 SUBUNIT B"/>
    <property type="match status" value="1"/>
</dbReference>
<dbReference type="EMBL" id="CAJVCH010527264">
    <property type="protein sequence ID" value="CAG7822732.1"/>
    <property type="molecule type" value="Genomic_DNA"/>
</dbReference>
<reference evidence="10" key="1">
    <citation type="submission" date="2021-06" db="EMBL/GenBank/DDBJ databases">
        <authorList>
            <person name="Hodson N. C."/>
            <person name="Mongue J. A."/>
            <person name="Jaron S. K."/>
        </authorList>
    </citation>
    <scope>NUCLEOTIDE SEQUENCE</scope>
</reference>
<dbReference type="Pfam" id="PF24105">
    <property type="entry name" value="Beta-prop_CAF1B_HIR1"/>
    <property type="match status" value="2"/>
</dbReference>
<gene>
    <name evidence="10" type="ORF">AFUS01_LOCUS32988</name>
</gene>
<comment type="caution">
    <text evidence="10">The sequence shown here is derived from an EMBL/GenBank/DDBJ whole genome shotgun (WGS) entry which is preliminary data.</text>
</comment>
<keyword evidence="11" id="KW-1185">Reference proteome</keyword>
<evidence type="ECO:0000313" key="11">
    <source>
        <dbReference type="Proteomes" id="UP000708208"/>
    </source>
</evidence>
<feature type="region of interest" description="Disordered" evidence="8">
    <location>
        <begin position="625"/>
        <end position="740"/>
    </location>
</feature>
<dbReference type="GO" id="GO:0006334">
    <property type="term" value="P:nucleosome assembly"/>
    <property type="evidence" value="ECO:0007669"/>
    <property type="project" value="TreeGrafter"/>
</dbReference>
<evidence type="ECO:0000256" key="5">
    <source>
        <dbReference type="ARBA" id="ARBA00023204"/>
    </source>
</evidence>
<dbReference type="GO" id="GO:0005634">
    <property type="term" value="C:nucleus"/>
    <property type="evidence" value="ECO:0007669"/>
    <property type="project" value="UniProtKB-SubCell"/>
</dbReference>
<evidence type="ECO:0000256" key="1">
    <source>
        <dbReference type="ARBA" id="ARBA00004123"/>
    </source>
</evidence>
<evidence type="ECO:0000259" key="9">
    <source>
        <dbReference type="Pfam" id="PF24105"/>
    </source>
</evidence>
<dbReference type="InterPro" id="IPR045145">
    <property type="entry name" value="PTHR15271"/>
</dbReference>
<feature type="compositionally biased region" description="Basic and acidic residues" evidence="8">
    <location>
        <begin position="645"/>
        <end position="662"/>
    </location>
</feature>
<keyword evidence="6" id="KW-0539">Nucleus</keyword>
<dbReference type="AlphaFoldDB" id="A0A8J2PBX5"/>
<evidence type="ECO:0000313" key="10">
    <source>
        <dbReference type="EMBL" id="CAG7822732.1"/>
    </source>
</evidence>
<feature type="compositionally biased region" description="Polar residues" evidence="8">
    <location>
        <begin position="682"/>
        <end position="706"/>
    </location>
</feature>
<dbReference type="InterPro" id="IPR001680">
    <property type="entry name" value="WD40_rpt"/>
</dbReference>
<dbReference type="GO" id="GO:0033186">
    <property type="term" value="C:CAF-1 complex"/>
    <property type="evidence" value="ECO:0007669"/>
    <property type="project" value="TreeGrafter"/>
</dbReference>
<evidence type="ECO:0000256" key="2">
    <source>
        <dbReference type="ARBA" id="ARBA00022574"/>
    </source>
</evidence>
<dbReference type="SMART" id="SM00320">
    <property type="entry name" value="WD40"/>
    <property type="match status" value="5"/>
</dbReference>
<dbReference type="PROSITE" id="PS50294">
    <property type="entry name" value="WD_REPEATS_REGION"/>
    <property type="match status" value="2"/>
</dbReference>
<dbReference type="Proteomes" id="UP000708208">
    <property type="component" value="Unassembled WGS sequence"/>
</dbReference>
<dbReference type="OrthoDB" id="71227at2759"/>
<feature type="domain" description="CAF1B/HIR1 beta-propeller" evidence="9">
    <location>
        <begin position="1"/>
        <end position="273"/>
    </location>
</feature>
<feature type="repeat" description="WD" evidence="7">
    <location>
        <begin position="113"/>
        <end position="154"/>
    </location>
</feature>
<dbReference type="PROSITE" id="PS50082">
    <property type="entry name" value="WD_REPEATS_2"/>
    <property type="match status" value="3"/>
</dbReference>
<dbReference type="GO" id="GO:0006281">
    <property type="term" value="P:DNA repair"/>
    <property type="evidence" value="ECO:0007669"/>
    <property type="project" value="UniProtKB-KW"/>
</dbReference>
<feature type="region of interest" description="Disordered" evidence="8">
    <location>
        <begin position="581"/>
        <end position="610"/>
    </location>
</feature>
<feature type="compositionally biased region" description="Basic and acidic residues" evidence="8">
    <location>
        <begin position="625"/>
        <end position="637"/>
    </location>
</feature>
<comment type="subcellular location">
    <subcellularLocation>
        <location evidence="1">Nucleus</location>
    </subcellularLocation>
</comment>
<proteinExistence type="predicted"/>
<evidence type="ECO:0000256" key="7">
    <source>
        <dbReference type="PROSITE-ProRule" id="PRU00221"/>
    </source>
</evidence>
<feature type="domain" description="CAF1B/HIR1 beta-propeller" evidence="9">
    <location>
        <begin position="302"/>
        <end position="450"/>
    </location>
</feature>
<evidence type="ECO:0000256" key="6">
    <source>
        <dbReference type="ARBA" id="ARBA00023242"/>
    </source>
</evidence>
<feature type="region of interest" description="Disordered" evidence="8">
    <location>
        <begin position="477"/>
        <end position="526"/>
    </location>
</feature>
<dbReference type="InterPro" id="IPR055410">
    <property type="entry name" value="Beta-prop_CAF1B_HIR1"/>
</dbReference>
<keyword evidence="3" id="KW-0677">Repeat</keyword>
<evidence type="ECO:0000256" key="8">
    <source>
        <dbReference type="SAM" id="MobiDB-lite"/>
    </source>
</evidence>
<feature type="compositionally biased region" description="Basic and acidic residues" evidence="8">
    <location>
        <begin position="477"/>
        <end position="503"/>
    </location>
</feature>
<feature type="repeat" description="WD" evidence="7">
    <location>
        <begin position="64"/>
        <end position="95"/>
    </location>
</feature>